<dbReference type="PANTHER" id="PTHR43278:SF2">
    <property type="entry name" value="IRON-SULFUR FLAVOPROTEIN"/>
    <property type="match status" value="1"/>
</dbReference>
<reference evidence="4 5" key="1">
    <citation type="submission" date="2016-10" db="EMBL/GenBank/DDBJ databases">
        <authorList>
            <person name="Varghese N."/>
            <person name="Submissions S."/>
        </authorList>
    </citation>
    <scope>NUCLEOTIDE SEQUENCE [LARGE SCALE GENOMIC DNA]</scope>
    <source>
        <strain evidence="4 5">DSM 1361</strain>
    </source>
</reference>
<dbReference type="SUPFAM" id="SSF52218">
    <property type="entry name" value="Flavoproteins"/>
    <property type="match status" value="1"/>
</dbReference>
<evidence type="ECO:0000313" key="4">
    <source>
        <dbReference type="EMBL" id="SFP15304.1"/>
    </source>
</evidence>
<accession>A0A662ZIQ6</accession>
<feature type="domain" description="NADPH-dependent FMN reductase-like" evidence="3">
    <location>
        <begin position="4"/>
        <end position="135"/>
    </location>
</feature>
<keyword evidence="2" id="KW-0288">FMN</keyword>
<dbReference type="AlphaFoldDB" id="A0A662ZIQ6"/>
<keyword evidence="1" id="KW-0285">Flavoprotein</keyword>
<dbReference type="InterPro" id="IPR029039">
    <property type="entry name" value="Flavoprotein-like_sf"/>
</dbReference>
<dbReference type="Pfam" id="PF03358">
    <property type="entry name" value="FMN_red"/>
    <property type="match status" value="1"/>
</dbReference>
<evidence type="ECO:0000256" key="2">
    <source>
        <dbReference type="ARBA" id="ARBA00022643"/>
    </source>
</evidence>
<dbReference type="Proteomes" id="UP000243745">
    <property type="component" value="Unassembled WGS sequence"/>
</dbReference>
<dbReference type="OrthoDB" id="9805976at2"/>
<sequence length="177" mass="20092">MGKKVLAIVSSPRKNGNTDMMVESFLKGARDAMHRTEKIYLRDCKIEFCRGCEVCSSTHHCVIKDDMERLVDKLLDADVIVLSTPVYFYSMSGQMKTFIDRLMPVYPELRGREFYFITAAADNDTMIERTMQALEGFTDCIENAEIRGKLYGGGNWRKGDVEGKEILNTAYMMGANV</sequence>
<dbReference type="RefSeq" id="WP_093140737.1">
    <property type="nucleotide sequence ID" value="NZ_FOXF01000006.1"/>
</dbReference>
<name>A0A662ZIQ6_9GAMM</name>
<gene>
    <name evidence="4" type="ORF">SAMN02910344_00576</name>
</gene>
<dbReference type="InterPro" id="IPR005025">
    <property type="entry name" value="FMN_Rdtase-like_dom"/>
</dbReference>
<dbReference type="GO" id="GO:0016491">
    <property type="term" value="F:oxidoreductase activity"/>
    <property type="evidence" value="ECO:0007669"/>
    <property type="project" value="InterPro"/>
</dbReference>
<dbReference type="InterPro" id="IPR051796">
    <property type="entry name" value="ISF_SsuE-like"/>
</dbReference>
<dbReference type="EMBL" id="FOXF01000006">
    <property type="protein sequence ID" value="SFP15304.1"/>
    <property type="molecule type" value="Genomic_DNA"/>
</dbReference>
<keyword evidence="5" id="KW-1185">Reference proteome</keyword>
<evidence type="ECO:0000259" key="3">
    <source>
        <dbReference type="Pfam" id="PF03358"/>
    </source>
</evidence>
<dbReference type="Gene3D" id="3.40.50.360">
    <property type="match status" value="1"/>
</dbReference>
<proteinExistence type="predicted"/>
<organism evidence="4 5">
    <name type="scientific">Ruminobacter amylophilus</name>
    <dbReference type="NCBI Taxonomy" id="867"/>
    <lineage>
        <taxon>Bacteria</taxon>
        <taxon>Pseudomonadati</taxon>
        <taxon>Pseudomonadota</taxon>
        <taxon>Gammaproteobacteria</taxon>
        <taxon>Aeromonadales</taxon>
        <taxon>Succinivibrionaceae</taxon>
        <taxon>Ruminobacter</taxon>
    </lineage>
</organism>
<dbReference type="PANTHER" id="PTHR43278">
    <property type="entry name" value="NAD(P)H-DEPENDENT FMN-CONTAINING OXIDOREDUCTASE YWQN-RELATED"/>
    <property type="match status" value="1"/>
</dbReference>
<protein>
    <submittedName>
        <fullName evidence="4">Multimeric flavodoxin WrbA</fullName>
    </submittedName>
</protein>
<evidence type="ECO:0000313" key="5">
    <source>
        <dbReference type="Proteomes" id="UP000243745"/>
    </source>
</evidence>
<evidence type="ECO:0000256" key="1">
    <source>
        <dbReference type="ARBA" id="ARBA00022630"/>
    </source>
</evidence>